<dbReference type="AlphaFoldDB" id="A0A0M3IF95"/>
<proteinExistence type="predicted"/>
<evidence type="ECO:0000313" key="2">
    <source>
        <dbReference type="WBParaSite" id="ALUE_0001686101-mRNA-1"/>
    </source>
</evidence>
<dbReference type="Proteomes" id="UP000036681">
    <property type="component" value="Unplaced"/>
</dbReference>
<evidence type="ECO:0000313" key="1">
    <source>
        <dbReference type="Proteomes" id="UP000036681"/>
    </source>
</evidence>
<accession>A0A0M3IF95</accession>
<reference evidence="2" key="1">
    <citation type="submission" date="2017-02" db="UniProtKB">
        <authorList>
            <consortium name="WormBaseParasite"/>
        </authorList>
    </citation>
    <scope>IDENTIFICATION</scope>
</reference>
<organism evidence="1 2">
    <name type="scientific">Ascaris lumbricoides</name>
    <name type="common">Giant roundworm</name>
    <dbReference type="NCBI Taxonomy" id="6252"/>
    <lineage>
        <taxon>Eukaryota</taxon>
        <taxon>Metazoa</taxon>
        <taxon>Ecdysozoa</taxon>
        <taxon>Nematoda</taxon>
        <taxon>Chromadorea</taxon>
        <taxon>Rhabditida</taxon>
        <taxon>Spirurina</taxon>
        <taxon>Ascaridomorpha</taxon>
        <taxon>Ascaridoidea</taxon>
        <taxon>Ascarididae</taxon>
        <taxon>Ascaris</taxon>
    </lineage>
</organism>
<dbReference type="WBParaSite" id="ALUE_0001686101-mRNA-1">
    <property type="protein sequence ID" value="ALUE_0001686101-mRNA-1"/>
    <property type="gene ID" value="ALUE_0001686101"/>
</dbReference>
<name>A0A0M3IF95_ASCLU</name>
<sequence length="168" mass="19333">MYCIRTMFEPVNVLQNLRSLAKQCSLQNLAGVQLEIATTLIHRWNVAPDVIVVESSIQENTFNFVLYAFCGIEKDDMLVDFVLTFNAVNLLMNLLDATTLWNTKWFLYGSPYSETSEIDHKNAVTNSSLKESKLERCKLCNVAITSLILHLESKHSERFARLPRWMLE</sequence>
<keyword evidence="1" id="KW-1185">Reference proteome</keyword>
<protein>
    <submittedName>
        <fullName evidence="2">C2H2-type domain-containing protein</fullName>
    </submittedName>
</protein>